<protein>
    <recommendedName>
        <fullName evidence="1">CHAT domain-containing protein</fullName>
    </recommendedName>
</protein>
<dbReference type="InterPro" id="IPR024983">
    <property type="entry name" value="CHAT_dom"/>
</dbReference>
<proteinExistence type="predicted"/>
<dbReference type="Pfam" id="PF12770">
    <property type="entry name" value="CHAT"/>
    <property type="match status" value="1"/>
</dbReference>
<organism evidence="2 3">
    <name type="scientific">Clonostachys rhizophaga</name>
    <dbReference type="NCBI Taxonomy" id="160324"/>
    <lineage>
        <taxon>Eukaryota</taxon>
        <taxon>Fungi</taxon>
        <taxon>Dikarya</taxon>
        <taxon>Ascomycota</taxon>
        <taxon>Pezizomycotina</taxon>
        <taxon>Sordariomycetes</taxon>
        <taxon>Hypocreomycetidae</taxon>
        <taxon>Hypocreales</taxon>
        <taxon>Bionectriaceae</taxon>
        <taxon>Clonostachys</taxon>
    </lineage>
</organism>
<dbReference type="OrthoDB" id="9991317at2759"/>
<dbReference type="EMBL" id="CABFNQ020000676">
    <property type="protein sequence ID" value="CAH0022192.1"/>
    <property type="molecule type" value="Genomic_DNA"/>
</dbReference>
<gene>
    <name evidence="2" type="ORF">CRHIZ90672A_00003996</name>
</gene>
<name>A0A9N9YM92_9HYPO</name>
<sequence>MPKHHIARAHSLIRLGSAYDARYLYKGDEADDSRAEQAFKEALHHSSSPIVDRLRACKQLFFSSVERERWQSAYEVASTGVSLLGQLAPRSLVTSDKQRLMIEFYGLACDAAAVALMIGKQPYEAIRLLEIGRGVITGSLNEIHTDVSELIQQHPEIAKEYVRLRDQMSLSATESGRLELLTATASRASQRYDAGQKLERIIQTIRGLPNFDRFLMAPSEDELKDAAGAGPIVILNDGDRRCDALIITKTELKSIPLPQLKGRDMATFANSLGKPQSMNTRLLEWLWDTVAEPVLDSLGLSQTEAGSLPRVWWIPTGRLTRFPIHAAGYHLSGTQAVLDRVISSYAFSVRVLLQSRRVPSSEPPGAGSGKAVLVGMRETPRLSNLPFVPLEIDHLERICGSMQLKAFKPRPYRDDVLAALVDCDVFHFAGHGDTDRESPSQSSLVLLDGPLTVEELFNTSLHDRRPFLAYLSACGTGQVKNYRLLDEALHLIAAYQVSGFRHVIGTLWEVNDKSCVDAASMTYKWIQDQKMTNESVSEGLHRASVELRGSWIEETVARTGHPVAIAKDDNCSRDVPLEHSSPDIKVGLRDMDLMEDLPLYWVPYVHFGI</sequence>
<feature type="domain" description="CHAT" evidence="1">
    <location>
        <begin position="281"/>
        <end position="608"/>
    </location>
</feature>
<comment type="caution">
    <text evidence="2">The sequence shown here is derived from an EMBL/GenBank/DDBJ whole genome shotgun (WGS) entry which is preliminary data.</text>
</comment>
<evidence type="ECO:0000313" key="2">
    <source>
        <dbReference type="EMBL" id="CAH0022192.1"/>
    </source>
</evidence>
<dbReference type="AlphaFoldDB" id="A0A9N9YM92"/>
<evidence type="ECO:0000259" key="1">
    <source>
        <dbReference type="Pfam" id="PF12770"/>
    </source>
</evidence>
<keyword evidence="3" id="KW-1185">Reference proteome</keyword>
<reference evidence="2" key="1">
    <citation type="submission" date="2021-10" db="EMBL/GenBank/DDBJ databases">
        <authorList>
            <person name="Piombo E."/>
        </authorList>
    </citation>
    <scope>NUCLEOTIDE SEQUENCE</scope>
</reference>
<dbReference type="Proteomes" id="UP000696573">
    <property type="component" value="Unassembled WGS sequence"/>
</dbReference>
<accession>A0A9N9YM92</accession>
<evidence type="ECO:0000313" key="3">
    <source>
        <dbReference type="Proteomes" id="UP000696573"/>
    </source>
</evidence>